<evidence type="ECO:0000256" key="1">
    <source>
        <dbReference type="ARBA" id="ARBA00004196"/>
    </source>
</evidence>
<reference evidence="4 5" key="1">
    <citation type="submission" date="2016-12" db="EMBL/GenBank/DDBJ databases">
        <title>Complete genome sequence of Thauera chlorobenzoica, a Betaproteobacterium degrading haloaromatics anaerobically to CO2 and halides.</title>
        <authorList>
            <person name="Goris T."/>
            <person name="Mergelsberg M."/>
            <person name="Boll M."/>
        </authorList>
    </citation>
    <scope>NUCLEOTIDE SEQUENCE [LARGE SCALE GENOMIC DNA]</scope>
    <source>
        <strain evidence="4 5">3CB1</strain>
    </source>
</reference>
<dbReference type="InterPro" id="IPR002429">
    <property type="entry name" value="CcO_II-like_C"/>
</dbReference>
<keyword evidence="3" id="KW-0186">Copper</keyword>
<keyword evidence="2" id="KW-0479">Metal-binding</keyword>
<dbReference type="PANTHER" id="PTHR42838">
    <property type="entry name" value="CYTOCHROME C OXIDASE SUBUNIT II"/>
    <property type="match status" value="1"/>
</dbReference>
<evidence type="ECO:0000256" key="3">
    <source>
        <dbReference type="ARBA" id="ARBA00023008"/>
    </source>
</evidence>
<evidence type="ECO:0000313" key="5">
    <source>
        <dbReference type="Proteomes" id="UP000185739"/>
    </source>
</evidence>
<accession>A0A1H5T5L7</accession>
<dbReference type="SUPFAM" id="SSF49503">
    <property type="entry name" value="Cupredoxins"/>
    <property type="match status" value="1"/>
</dbReference>
<evidence type="ECO:0000256" key="2">
    <source>
        <dbReference type="ARBA" id="ARBA00022723"/>
    </source>
</evidence>
<dbReference type="GO" id="GO:0005507">
    <property type="term" value="F:copper ion binding"/>
    <property type="evidence" value="ECO:0007669"/>
    <property type="project" value="InterPro"/>
</dbReference>
<evidence type="ECO:0000313" key="4">
    <source>
        <dbReference type="EMBL" id="APR04171.1"/>
    </source>
</evidence>
<dbReference type="STRING" id="96773.Tchl_1312"/>
<dbReference type="RefSeq" id="WP_075147685.1">
    <property type="nucleotide sequence ID" value="NZ_CP018839.1"/>
</dbReference>
<proteinExistence type="predicted"/>
<organism evidence="4 5">
    <name type="scientific">Thauera chlorobenzoica</name>
    <dbReference type="NCBI Taxonomy" id="96773"/>
    <lineage>
        <taxon>Bacteria</taxon>
        <taxon>Pseudomonadati</taxon>
        <taxon>Pseudomonadota</taxon>
        <taxon>Betaproteobacteria</taxon>
        <taxon>Rhodocyclales</taxon>
        <taxon>Zoogloeaceae</taxon>
        <taxon>Thauera</taxon>
    </lineage>
</organism>
<dbReference type="EMBL" id="CP018839">
    <property type="protein sequence ID" value="APR04171.1"/>
    <property type="molecule type" value="Genomic_DNA"/>
</dbReference>
<dbReference type="Pfam" id="PF00116">
    <property type="entry name" value="COX2"/>
    <property type="match status" value="1"/>
</dbReference>
<protein>
    <submittedName>
        <fullName evidence="4">Cytochrome c oxidase-like protein</fullName>
    </submittedName>
</protein>
<dbReference type="Gene3D" id="2.60.40.420">
    <property type="entry name" value="Cupredoxins - blue copper proteins"/>
    <property type="match status" value="1"/>
</dbReference>
<dbReference type="AlphaFoldDB" id="A0A1H5T5L7"/>
<dbReference type="CDD" id="cd13916">
    <property type="entry name" value="CuRO_HCO_II_like_1"/>
    <property type="match status" value="1"/>
</dbReference>
<dbReference type="Proteomes" id="UP000185739">
    <property type="component" value="Chromosome"/>
</dbReference>
<comment type="subcellular location">
    <subcellularLocation>
        <location evidence="1">Cell envelope</location>
    </subcellularLocation>
</comment>
<keyword evidence="5" id="KW-1185">Reference proteome</keyword>
<dbReference type="PROSITE" id="PS50857">
    <property type="entry name" value="COX2_CUA"/>
    <property type="match status" value="1"/>
</dbReference>
<dbReference type="GO" id="GO:0016020">
    <property type="term" value="C:membrane"/>
    <property type="evidence" value="ECO:0007669"/>
    <property type="project" value="InterPro"/>
</dbReference>
<dbReference type="OrthoDB" id="9759695at2"/>
<dbReference type="PANTHER" id="PTHR42838:SF2">
    <property type="entry name" value="NITROUS-OXIDE REDUCTASE"/>
    <property type="match status" value="1"/>
</dbReference>
<name>A0A1H5T5L7_9RHOO</name>
<dbReference type="KEGG" id="tcl:Tchl_1312"/>
<dbReference type="GO" id="GO:0030313">
    <property type="term" value="C:cell envelope"/>
    <property type="evidence" value="ECO:0007669"/>
    <property type="project" value="UniProtKB-SubCell"/>
</dbReference>
<dbReference type="GO" id="GO:0004129">
    <property type="term" value="F:cytochrome-c oxidase activity"/>
    <property type="evidence" value="ECO:0007669"/>
    <property type="project" value="InterPro"/>
</dbReference>
<sequence>MLQDIVWIISLALMAVVGLGWGFALLNSGAREENYAPLQQRAYRLRARLFWGLVAVFGVPMVLTLSDLPYDAVRSAQAGGEAQVVDATAYMWRWELSEERIEAGRPVEFRVRSADINHGFAIYDEELKIVAQVQAMPGLTNTLRHTFTRPGTYRVLCLEYCGLGHHNMFAEFTVEERS</sequence>
<dbReference type="InterPro" id="IPR051403">
    <property type="entry name" value="NosZ/Cyto_c_oxidase_sub2"/>
</dbReference>
<gene>
    <name evidence="4" type="ORF">Tchl_1312</name>
</gene>
<dbReference type="InterPro" id="IPR008972">
    <property type="entry name" value="Cupredoxin"/>
</dbReference>